<protein>
    <recommendedName>
        <fullName evidence="6">EGF-like domain-containing protein</fullName>
    </recommendedName>
</protein>
<dbReference type="InterPro" id="IPR042635">
    <property type="entry name" value="MEGF10/SREC1/2-like"/>
</dbReference>
<dbReference type="GO" id="GO:0005044">
    <property type="term" value="F:scavenger receptor activity"/>
    <property type="evidence" value="ECO:0007669"/>
    <property type="project" value="InterPro"/>
</dbReference>
<proteinExistence type="predicted"/>
<evidence type="ECO:0000313" key="5">
    <source>
        <dbReference type="Proteomes" id="UP000245119"/>
    </source>
</evidence>
<name>A0A2T7PIR8_POMCA</name>
<evidence type="ECO:0000313" key="4">
    <source>
        <dbReference type="EMBL" id="PVD33326.1"/>
    </source>
</evidence>
<dbReference type="PANTHER" id="PTHR24043">
    <property type="entry name" value="SCAVENGER RECEPTOR CLASS F"/>
    <property type="match status" value="1"/>
</dbReference>
<reference evidence="4 5" key="1">
    <citation type="submission" date="2018-04" db="EMBL/GenBank/DDBJ databases">
        <title>The genome of golden apple snail Pomacea canaliculata provides insight into stress tolerance and invasive adaptation.</title>
        <authorList>
            <person name="Liu C."/>
            <person name="Liu B."/>
            <person name="Ren Y."/>
            <person name="Zhang Y."/>
            <person name="Wang H."/>
            <person name="Li S."/>
            <person name="Jiang F."/>
            <person name="Yin L."/>
            <person name="Zhang G."/>
            <person name="Qian W."/>
            <person name="Fan W."/>
        </authorList>
    </citation>
    <scope>NUCLEOTIDE SEQUENCE [LARGE SCALE GENOMIC DNA]</scope>
    <source>
        <strain evidence="4">SZHN2017</strain>
        <tissue evidence="4">Muscle</tissue>
    </source>
</reference>
<feature type="region of interest" description="Disordered" evidence="2">
    <location>
        <begin position="261"/>
        <end position="282"/>
    </location>
</feature>
<accession>A0A2T7PIR8</accession>
<dbReference type="Proteomes" id="UP000245119">
    <property type="component" value="Linkage Group LG3"/>
</dbReference>
<feature type="transmembrane region" description="Helical" evidence="3">
    <location>
        <begin position="226"/>
        <end position="249"/>
    </location>
</feature>
<gene>
    <name evidence="4" type="ORF">C0Q70_04580</name>
</gene>
<keyword evidence="1" id="KW-0245">EGF-like domain</keyword>
<evidence type="ECO:0000256" key="1">
    <source>
        <dbReference type="ARBA" id="ARBA00022536"/>
    </source>
</evidence>
<keyword evidence="3" id="KW-1133">Transmembrane helix</keyword>
<dbReference type="AlphaFoldDB" id="A0A2T7PIR8"/>
<dbReference type="PANTHER" id="PTHR24043:SF8">
    <property type="entry name" value="EGF-LIKE DOMAIN-CONTAINING PROTEIN"/>
    <property type="match status" value="1"/>
</dbReference>
<evidence type="ECO:0008006" key="6">
    <source>
        <dbReference type="Google" id="ProtNLM"/>
    </source>
</evidence>
<keyword evidence="3" id="KW-0472">Membrane</keyword>
<keyword evidence="5" id="KW-1185">Reference proteome</keyword>
<feature type="compositionally biased region" description="Low complexity" evidence="2">
    <location>
        <begin position="264"/>
        <end position="275"/>
    </location>
</feature>
<evidence type="ECO:0000256" key="2">
    <source>
        <dbReference type="SAM" id="MobiDB-lite"/>
    </source>
</evidence>
<dbReference type="Gene3D" id="2.170.300.10">
    <property type="entry name" value="Tie2 ligand-binding domain superfamily"/>
    <property type="match status" value="1"/>
</dbReference>
<dbReference type="OrthoDB" id="6043889at2759"/>
<sequence length="282" mass="29895">MDYRRVRVGGSDLAARMSAAIVGRVSRLAIPSLEGVWAGANPGGRERRVTSRVRINTGVKTAHRRAAIVWRISVTGETDDSTLLEPGDGPTDSFLFLLIPTSELHYKPSFAEGCAAGWRGVRCEVICSDTYDRNCAVPCGKCKKVSNGSLCDPETGECAHGCEAGYVGKRCQETCELGTYGQDCAQVCPRCQDGHVCACSSTDGRCPNNGCLSAQASAMTMGTGSVIASSTIAAILALTVIAMATWVYVLRRNLKSQQHIEPITASTRTSTAESEPPQDGAP</sequence>
<evidence type="ECO:0000256" key="3">
    <source>
        <dbReference type="SAM" id="Phobius"/>
    </source>
</evidence>
<dbReference type="EMBL" id="PZQS01000003">
    <property type="protein sequence ID" value="PVD33326.1"/>
    <property type="molecule type" value="Genomic_DNA"/>
</dbReference>
<organism evidence="4 5">
    <name type="scientific">Pomacea canaliculata</name>
    <name type="common">Golden apple snail</name>
    <dbReference type="NCBI Taxonomy" id="400727"/>
    <lineage>
        <taxon>Eukaryota</taxon>
        <taxon>Metazoa</taxon>
        <taxon>Spiralia</taxon>
        <taxon>Lophotrochozoa</taxon>
        <taxon>Mollusca</taxon>
        <taxon>Gastropoda</taxon>
        <taxon>Caenogastropoda</taxon>
        <taxon>Architaenioglossa</taxon>
        <taxon>Ampullarioidea</taxon>
        <taxon>Ampullariidae</taxon>
        <taxon>Pomacea</taxon>
    </lineage>
</organism>
<comment type="caution">
    <text evidence="4">The sequence shown here is derived from an EMBL/GenBank/DDBJ whole genome shotgun (WGS) entry which is preliminary data.</text>
</comment>
<keyword evidence="3" id="KW-0812">Transmembrane</keyword>